<evidence type="ECO:0000256" key="2">
    <source>
        <dbReference type="ARBA" id="ARBA00022801"/>
    </source>
</evidence>
<keyword evidence="2" id="KW-0378">Hydrolase</keyword>
<keyword evidence="4" id="KW-0275">Fatty acid biosynthesis</keyword>
<dbReference type="GO" id="GO:0008770">
    <property type="term" value="F:[acyl-carrier-protein] phosphodiesterase activity"/>
    <property type="evidence" value="ECO:0007669"/>
    <property type="project" value="InterPro"/>
</dbReference>
<dbReference type="Proteomes" id="UP000294887">
    <property type="component" value="Unassembled WGS sequence"/>
</dbReference>
<keyword evidence="4" id="KW-0276">Fatty acid metabolism</keyword>
<dbReference type="Pfam" id="PF04336">
    <property type="entry name" value="ACP_PD"/>
    <property type="match status" value="1"/>
</dbReference>
<keyword evidence="6" id="KW-1185">Reference proteome</keyword>
<proteinExistence type="predicted"/>
<dbReference type="EMBL" id="SMFQ01000003">
    <property type="protein sequence ID" value="TCJ87144.1"/>
    <property type="molecule type" value="Genomic_DNA"/>
</dbReference>
<dbReference type="OrthoDB" id="8442777at2"/>
<gene>
    <name evidence="5" type="ORF">EV695_1647</name>
</gene>
<dbReference type="RefSeq" id="WP_131905447.1">
    <property type="nucleotide sequence ID" value="NZ_BAAAFU010000004.1"/>
</dbReference>
<dbReference type="InterPro" id="IPR007431">
    <property type="entry name" value="ACP_PD"/>
</dbReference>
<dbReference type="PIRSF" id="PIRSF011489">
    <property type="entry name" value="DUF479"/>
    <property type="match status" value="1"/>
</dbReference>
<evidence type="ECO:0000256" key="3">
    <source>
        <dbReference type="ARBA" id="ARBA00023098"/>
    </source>
</evidence>
<keyword evidence="3" id="KW-0443">Lipid metabolism</keyword>
<reference evidence="5 6" key="1">
    <citation type="submission" date="2019-03" db="EMBL/GenBank/DDBJ databases">
        <title>Genomic Encyclopedia of Type Strains, Phase IV (KMG-IV): sequencing the most valuable type-strain genomes for metagenomic binning, comparative biology and taxonomic classification.</title>
        <authorList>
            <person name="Goeker M."/>
        </authorList>
    </citation>
    <scope>NUCLEOTIDE SEQUENCE [LARGE SCALE GENOMIC DNA]</scope>
    <source>
        <strain evidence="5 6">DSM 24830</strain>
    </source>
</reference>
<accession>A0A4R1F3L6</accession>
<dbReference type="PANTHER" id="PTHR38764:SF1">
    <property type="entry name" value="ACYL CARRIER PROTEIN PHOSPHODIESTERASE"/>
    <property type="match status" value="1"/>
</dbReference>
<dbReference type="PANTHER" id="PTHR38764">
    <property type="entry name" value="ACYL CARRIER PROTEIN PHOSPHODIESTERASE"/>
    <property type="match status" value="1"/>
</dbReference>
<dbReference type="GO" id="GO:0006633">
    <property type="term" value="P:fatty acid biosynthetic process"/>
    <property type="evidence" value="ECO:0007669"/>
    <property type="project" value="UniProtKB-KW"/>
</dbReference>
<sequence length="195" mass="22952">MNYLSHLFLSQPTIESRVGNLLGDFRKGVDIQALPSKVVLGYDNHRLVDRFTDSHPKVLDLKALISPQRRRFAGIMLDMVFDHFLIVHWERFDVLSFENRRNIYYRDLAAGNHLMPDRMQRVTTNLIENDWFSAYSELDGVGYALDRISERIRFKNDFSGSIDELKIHKNQIEDVYLDFFPQLLEEVKNQSIEQT</sequence>
<dbReference type="AlphaFoldDB" id="A0A4R1F3L6"/>
<organism evidence="5 6">
    <name type="scientific">Cocleimonas flava</name>
    <dbReference type="NCBI Taxonomy" id="634765"/>
    <lineage>
        <taxon>Bacteria</taxon>
        <taxon>Pseudomonadati</taxon>
        <taxon>Pseudomonadota</taxon>
        <taxon>Gammaproteobacteria</taxon>
        <taxon>Thiotrichales</taxon>
        <taxon>Thiotrichaceae</taxon>
        <taxon>Cocleimonas</taxon>
    </lineage>
</organism>
<evidence type="ECO:0000313" key="6">
    <source>
        <dbReference type="Proteomes" id="UP000294887"/>
    </source>
</evidence>
<evidence type="ECO:0000313" key="5">
    <source>
        <dbReference type="EMBL" id="TCJ87144.1"/>
    </source>
</evidence>
<name>A0A4R1F3L6_9GAMM</name>
<comment type="caution">
    <text evidence="5">The sequence shown here is derived from an EMBL/GenBank/DDBJ whole genome shotgun (WGS) entry which is preliminary data.</text>
</comment>
<protein>
    <submittedName>
        <fullName evidence="5">Acyl carrier protein phosphodiesterase</fullName>
    </submittedName>
</protein>
<evidence type="ECO:0000256" key="1">
    <source>
        <dbReference type="ARBA" id="ARBA00022516"/>
    </source>
</evidence>
<keyword evidence="1" id="KW-0444">Lipid biosynthesis</keyword>
<evidence type="ECO:0000256" key="4">
    <source>
        <dbReference type="ARBA" id="ARBA00023160"/>
    </source>
</evidence>